<protein>
    <submittedName>
        <fullName evidence="1">Uncharacterized protein</fullName>
    </submittedName>
</protein>
<gene>
    <name evidence="1" type="ORF">PMF13cell1_04451</name>
</gene>
<proteinExistence type="predicted"/>
<accession>A0A4P6M370</accession>
<evidence type="ECO:0000313" key="2">
    <source>
        <dbReference type="Proteomes" id="UP000289794"/>
    </source>
</evidence>
<dbReference type="AlphaFoldDB" id="A0A4P6M370"/>
<dbReference type="EMBL" id="CP035945">
    <property type="protein sequence ID" value="QBE98882.1"/>
    <property type="molecule type" value="Genomic_DNA"/>
</dbReference>
<name>A0A4P6M370_9FIRM</name>
<organism evidence="1 2">
    <name type="scientific">Blautia producta</name>
    <dbReference type="NCBI Taxonomy" id="33035"/>
    <lineage>
        <taxon>Bacteria</taxon>
        <taxon>Bacillati</taxon>
        <taxon>Bacillota</taxon>
        <taxon>Clostridia</taxon>
        <taxon>Lachnospirales</taxon>
        <taxon>Lachnospiraceae</taxon>
        <taxon>Blautia</taxon>
    </lineage>
</organism>
<sequence length="70" mass="8164">MSNEDNMNIQLTRLETLDVSMSIILLIHDAKSEMNSPETTEDRKKVLKGTIAKWETLRSKIKKQFEEQDI</sequence>
<dbReference type="RefSeq" id="WP_130182152.1">
    <property type="nucleotide sequence ID" value="NZ_CP035945.1"/>
</dbReference>
<dbReference type="Proteomes" id="UP000289794">
    <property type="component" value="Chromosome"/>
</dbReference>
<dbReference type="KEGG" id="bpro:PMF13cell1_04451"/>
<evidence type="ECO:0000313" key="1">
    <source>
        <dbReference type="EMBL" id="QBE98882.1"/>
    </source>
</evidence>
<reference evidence="1 2" key="1">
    <citation type="submission" date="2019-01" db="EMBL/GenBank/DDBJ databases">
        <title>PMF-metabolizing Aryl O-demethylase.</title>
        <authorList>
            <person name="Kim M."/>
        </authorList>
    </citation>
    <scope>NUCLEOTIDE SEQUENCE [LARGE SCALE GENOMIC DNA]</scope>
    <source>
        <strain evidence="1 2">PMF1</strain>
    </source>
</reference>